<feature type="compositionally biased region" description="Basic and acidic residues" evidence="2">
    <location>
        <begin position="627"/>
        <end position="642"/>
    </location>
</feature>
<dbReference type="Proteomes" id="UP001295684">
    <property type="component" value="Unassembled WGS sequence"/>
</dbReference>
<name>A0AAD1TYN5_EUPCR</name>
<dbReference type="EMBL" id="CAMPGE010000177">
    <property type="protein sequence ID" value="CAI2358902.1"/>
    <property type="molecule type" value="Genomic_DNA"/>
</dbReference>
<feature type="coiled-coil region" evidence="1">
    <location>
        <begin position="359"/>
        <end position="386"/>
    </location>
</feature>
<evidence type="ECO:0000256" key="2">
    <source>
        <dbReference type="SAM" id="MobiDB-lite"/>
    </source>
</evidence>
<dbReference type="AlphaFoldDB" id="A0AAD1TYN5"/>
<evidence type="ECO:0000313" key="4">
    <source>
        <dbReference type="Proteomes" id="UP001295684"/>
    </source>
</evidence>
<organism evidence="3 4">
    <name type="scientific">Euplotes crassus</name>
    <dbReference type="NCBI Taxonomy" id="5936"/>
    <lineage>
        <taxon>Eukaryota</taxon>
        <taxon>Sar</taxon>
        <taxon>Alveolata</taxon>
        <taxon>Ciliophora</taxon>
        <taxon>Intramacronucleata</taxon>
        <taxon>Spirotrichea</taxon>
        <taxon>Hypotrichia</taxon>
        <taxon>Euplotida</taxon>
        <taxon>Euplotidae</taxon>
        <taxon>Moneuplotes</taxon>
    </lineage>
</organism>
<sequence>MLLDHSKFPFLQIPKTLICLTSQGIEGCSEEFNANEQNLGNMLLDFRQKDDPDAYILLRCSPSGKFISFDVSLSIQEARFEVQKDEKFTIKGDLERNEYILGIYKLTEIYNKTYYFCAVSNIGMVYVVKRVQDSCQVVTRINHKALDSANEETKEIETSLQVLKIASSPYVPGEFSILYQKGLLLIVKIEPEEVKFDYQRYNLNQDLILEAEDDFDADSDSDFSENNDKHFTSRIIDIDYGFAPGIYYILSDYSISILDLNKSHIKIKIDRDPTIPGRNTNAAAFQCLRTISSGQSHESSLPEFQPEINESNRILVIDDYDVTIYDIRHMSRPIHGPAMHMIDEGYPSYVTTPHVCLNFDNHQDHFEELDKEYDLLLENLEDEEELELSEFGKKADKINNEICLIASPTSIVGIKHDKVKNNDYYNQIEQLQYSIKTKENSIGSEFPFLLQCSSYYSKARCISGCCVVEDKDSKFAYIFTSDRIRSAPVGQEAEILSNIYLQIVPKTGQRIKLNFPNPSDVTEDNQIPKYIEDTIPKYEGESPLDSLSSKAGFKKCGTTLNIRKTRAALNQLKRLSKIQTEEEKNHQEGEDILPSANTVASTSANLARPGSLPTKNSAFRRSLTEIDDNKEVTDHETPDKSANKNQDNSIESISDRFYEYLRSEEYTKILQDEEVTDFHILTPKLYDFIMKLCD</sequence>
<proteinExistence type="predicted"/>
<gene>
    <name evidence="3" type="ORF">ECRASSUSDP1_LOCUS185</name>
</gene>
<evidence type="ECO:0000256" key="1">
    <source>
        <dbReference type="SAM" id="Coils"/>
    </source>
</evidence>
<feature type="region of interest" description="Disordered" evidence="2">
    <location>
        <begin position="627"/>
        <end position="648"/>
    </location>
</feature>
<keyword evidence="4" id="KW-1185">Reference proteome</keyword>
<accession>A0AAD1TYN5</accession>
<evidence type="ECO:0000313" key="3">
    <source>
        <dbReference type="EMBL" id="CAI2358902.1"/>
    </source>
</evidence>
<reference evidence="3" key="1">
    <citation type="submission" date="2023-07" db="EMBL/GenBank/DDBJ databases">
        <authorList>
            <consortium name="AG Swart"/>
            <person name="Singh M."/>
            <person name="Singh A."/>
            <person name="Seah K."/>
            <person name="Emmerich C."/>
        </authorList>
    </citation>
    <scope>NUCLEOTIDE SEQUENCE</scope>
    <source>
        <strain evidence="3">DP1</strain>
    </source>
</reference>
<comment type="caution">
    <text evidence="3">The sequence shown here is derived from an EMBL/GenBank/DDBJ whole genome shotgun (WGS) entry which is preliminary data.</text>
</comment>
<protein>
    <submittedName>
        <fullName evidence="3">Uncharacterized protein</fullName>
    </submittedName>
</protein>
<keyword evidence="1" id="KW-0175">Coiled coil</keyword>